<dbReference type="GO" id="GO:0004826">
    <property type="term" value="F:phenylalanine-tRNA ligase activity"/>
    <property type="evidence" value="ECO:0007669"/>
    <property type="project" value="UniProtKB-EC"/>
</dbReference>
<dbReference type="EC" id="6.1.1.20" evidence="4"/>
<feature type="domain" description="B5" evidence="13">
    <location>
        <begin position="281"/>
        <end position="357"/>
    </location>
</feature>
<evidence type="ECO:0000256" key="5">
    <source>
        <dbReference type="ARBA" id="ARBA00022490"/>
    </source>
</evidence>
<dbReference type="Gene3D" id="3.30.56.10">
    <property type="match status" value="2"/>
</dbReference>
<evidence type="ECO:0000256" key="3">
    <source>
        <dbReference type="ARBA" id="ARBA00007438"/>
    </source>
</evidence>
<dbReference type="PANTHER" id="PTHR10947:SF0">
    <property type="entry name" value="PHENYLALANINE--TRNA LIGASE BETA SUBUNIT"/>
    <property type="match status" value="1"/>
</dbReference>
<evidence type="ECO:0000256" key="2">
    <source>
        <dbReference type="ARBA" id="ARBA00004496"/>
    </source>
</evidence>
<keyword evidence="11" id="KW-0648">Protein biosynthesis</keyword>
<keyword evidence="9" id="KW-0067">ATP-binding</keyword>
<evidence type="ECO:0000256" key="9">
    <source>
        <dbReference type="ARBA" id="ARBA00022840"/>
    </source>
</evidence>
<protein>
    <recommendedName>
        <fullName evidence="4">phenylalanine--tRNA ligase</fullName>
        <ecNumber evidence="4">6.1.1.20</ecNumber>
    </recommendedName>
</protein>
<dbReference type="SMART" id="SM00873">
    <property type="entry name" value="B3_4"/>
    <property type="match status" value="1"/>
</dbReference>
<dbReference type="Gene3D" id="3.50.40.10">
    <property type="entry name" value="Phenylalanyl-trna Synthetase, Chain B, domain 3"/>
    <property type="match status" value="1"/>
</dbReference>
<dbReference type="CDD" id="cd00769">
    <property type="entry name" value="PheRS_beta_core"/>
    <property type="match status" value="1"/>
</dbReference>
<gene>
    <name evidence="14" type="ORF">NEF87_002479</name>
</gene>
<comment type="cofactor">
    <cofactor evidence="1">
        <name>Mg(2+)</name>
        <dbReference type="ChEBI" id="CHEBI:18420"/>
    </cofactor>
</comment>
<evidence type="ECO:0000256" key="6">
    <source>
        <dbReference type="ARBA" id="ARBA00022598"/>
    </source>
</evidence>
<keyword evidence="8" id="KW-0547">Nucleotide-binding</keyword>
<keyword evidence="7" id="KW-0479">Metal-binding</keyword>
<evidence type="ECO:0000256" key="1">
    <source>
        <dbReference type="ARBA" id="ARBA00001946"/>
    </source>
</evidence>
<dbReference type="Pfam" id="PF17759">
    <property type="entry name" value="tRNA_synthFbeta"/>
    <property type="match status" value="1"/>
</dbReference>
<dbReference type="PROSITE" id="PS51483">
    <property type="entry name" value="B5"/>
    <property type="match status" value="1"/>
</dbReference>
<dbReference type="SUPFAM" id="SSF46955">
    <property type="entry name" value="Putative DNA-binding domain"/>
    <property type="match status" value="2"/>
</dbReference>
<keyword evidence="6 14" id="KW-0436">Ligase</keyword>
<dbReference type="Pfam" id="PF03484">
    <property type="entry name" value="B5"/>
    <property type="match status" value="1"/>
</dbReference>
<dbReference type="InterPro" id="IPR005147">
    <property type="entry name" value="tRNA_synthase_B5-dom"/>
</dbReference>
<evidence type="ECO:0000256" key="10">
    <source>
        <dbReference type="ARBA" id="ARBA00022842"/>
    </source>
</evidence>
<accession>A0ABY6HRR2</accession>
<keyword evidence="15" id="KW-1185">Reference proteome</keyword>
<dbReference type="InterPro" id="IPR009061">
    <property type="entry name" value="DNA-bd_dom_put_sf"/>
</dbReference>
<keyword evidence="5" id="KW-0963">Cytoplasm</keyword>
<keyword evidence="10" id="KW-0460">Magnesium</keyword>
<comment type="subcellular location">
    <subcellularLocation>
        <location evidence="2">Cytoplasm</location>
    </subcellularLocation>
</comment>
<evidence type="ECO:0000256" key="8">
    <source>
        <dbReference type="ARBA" id="ARBA00022741"/>
    </source>
</evidence>
<evidence type="ECO:0000256" key="11">
    <source>
        <dbReference type="ARBA" id="ARBA00022917"/>
    </source>
</evidence>
<dbReference type="PANTHER" id="PTHR10947">
    <property type="entry name" value="PHENYLALANYL-TRNA SYNTHETASE BETA CHAIN AND LEUCINE-RICH REPEAT-CONTAINING PROTEIN 47"/>
    <property type="match status" value="1"/>
</dbReference>
<name>A0ABY6HRR2_9ARCH</name>
<dbReference type="Gene3D" id="3.30.930.10">
    <property type="entry name" value="Bira Bifunctional Protein, Domain 2"/>
    <property type="match status" value="1"/>
</dbReference>
<dbReference type="SMART" id="SM00874">
    <property type="entry name" value="B5"/>
    <property type="match status" value="1"/>
</dbReference>
<dbReference type="InterPro" id="IPR005146">
    <property type="entry name" value="B3/B4_tRNA-bd"/>
</dbReference>
<sequence length="563" mass="63974">MPTIELKISQLSELLDKELTYETLQYDLQWISLDIDDYDPEEGIIKVEFNPNRPDFSSPEGVARVLAGYYGLAKGLQEYHVKKGLEYFKVDAKVRKVRPFVVSGLVRFAEPLNETQVITLMRMQEILHWAVGRDRKKVAIGIHDYDTVKGPYLYTTVKPDGVKFKALHLEAYELTPQEILEEHPMGIQYAHLLEGFNEYPMIYDAEGKVVSFPPVINGTYTTVTPDKTKNLLLDLTGTSKKAVDVALNILASTFADMGGEVESVKVIYEDEPDNAMYTPDLTPKHWQARVDYINSYIGLHLSPQEMMECLEKMRLDAKIVDSNTIDVAIPAYRDDIMHEVDIVEEVAMGYGYQNLDLTINMEGLGKYHPVLVNEQKTRDIMVGTGCIEMSNNILISKNDNLSLRLPMKKSDEIILENPVSLEYNTVRRSLLVSLMKNLQFNRSGEKPFRLFEVGDVILLDKQEQSQTRRESHLACVLHSEGSDYSEIKSVLDHYLRTLGVLQAIKIVPAENPTFIPGRTGEIHYKDHIIGYIGEIHPEVILNFGLEYPTAGFEINLTSFITDE</sequence>
<organism evidence="14 15">
    <name type="scientific">Candidatus Lokiarchaeum ossiferum</name>
    <dbReference type="NCBI Taxonomy" id="2951803"/>
    <lineage>
        <taxon>Archaea</taxon>
        <taxon>Promethearchaeati</taxon>
        <taxon>Promethearchaeota</taxon>
        <taxon>Promethearchaeia</taxon>
        <taxon>Promethearchaeales</taxon>
        <taxon>Promethearchaeaceae</taxon>
        <taxon>Candidatus Lokiarchaeum</taxon>
    </lineage>
</organism>
<evidence type="ECO:0000256" key="4">
    <source>
        <dbReference type="ARBA" id="ARBA00012814"/>
    </source>
</evidence>
<comment type="similarity">
    <text evidence="3">Belongs to the phenylalanyl-tRNA synthetase beta subunit family. Type 2 subfamily.</text>
</comment>
<evidence type="ECO:0000256" key="7">
    <source>
        <dbReference type="ARBA" id="ARBA00022723"/>
    </source>
</evidence>
<dbReference type="InterPro" id="IPR045060">
    <property type="entry name" value="Phe-tRNA-ligase_IIc_bsu"/>
</dbReference>
<dbReference type="InterPro" id="IPR041616">
    <property type="entry name" value="PheRS_beta_core"/>
</dbReference>
<evidence type="ECO:0000256" key="12">
    <source>
        <dbReference type="ARBA" id="ARBA00023146"/>
    </source>
</evidence>
<dbReference type="InterPro" id="IPR020825">
    <property type="entry name" value="Phe-tRNA_synthase-like_B3/B4"/>
</dbReference>
<evidence type="ECO:0000313" key="14">
    <source>
        <dbReference type="EMBL" id="UYP46194.1"/>
    </source>
</evidence>
<dbReference type="InterPro" id="IPR004531">
    <property type="entry name" value="Phe-tRNA-synth_IIc_bsu_arc_euk"/>
</dbReference>
<proteinExistence type="inferred from homology"/>
<dbReference type="EMBL" id="CP104013">
    <property type="protein sequence ID" value="UYP46194.1"/>
    <property type="molecule type" value="Genomic_DNA"/>
</dbReference>
<reference evidence="14" key="1">
    <citation type="submission" date="2022-09" db="EMBL/GenBank/DDBJ databases">
        <title>Actin cytoskeleton and complex cell architecture in an #Asgard archaeon.</title>
        <authorList>
            <person name="Ponce Toledo R.I."/>
            <person name="Schleper C."/>
            <person name="Rodrigues Oliveira T."/>
            <person name="Wollweber F."/>
            <person name="Xu J."/>
            <person name="Rittmann S."/>
            <person name="Klingl A."/>
            <person name="Pilhofer M."/>
        </authorList>
    </citation>
    <scope>NUCLEOTIDE SEQUENCE</scope>
    <source>
        <strain evidence="14">B-35</strain>
    </source>
</reference>
<dbReference type="Proteomes" id="UP001208689">
    <property type="component" value="Chromosome"/>
</dbReference>
<dbReference type="NCBIfam" id="TIGR00471">
    <property type="entry name" value="pheT_arch"/>
    <property type="match status" value="1"/>
</dbReference>
<evidence type="ECO:0000313" key="15">
    <source>
        <dbReference type="Proteomes" id="UP001208689"/>
    </source>
</evidence>
<dbReference type="InterPro" id="IPR045864">
    <property type="entry name" value="aa-tRNA-synth_II/BPL/LPL"/>
</dbReference>
<dbReference type="SUPFAM" id="SSF55681">
    <property type="entry name" value="Class II aaRS and biotin synthetases"/>
    <property type="match status" value="1"/>
</dbReference>
<evidence type="ECO:0000259" key="13">
    <source>
        <dbReference type="PROSITE" id="PS51483"/>
    </source>
</evidence>
<keyword evidence="12" id="KW-0030">Aminoacyl-tRNA synthetase</keyword>